<evidence type="ECO:0000313" key="3">
    <source>
        <dbReference type="Proteomes" id="UP000887540"/>
    </source>
</evidence>
<sequence>MIQTQENQLLRSTTKNKKWVNNFKPPYILFFAASTTSTSTTTTTSPTTTTSTSLMTTTTPSITSTSSSTTTTTTTTTSTTTTTTRLECMAEWTFFSFTNKCYKLFKTPVVQSVAETICINNGGHLVSIHSVNEDAFIRDIIVGPEAYYWIGLFAPGGCCNYMWLDGTPVDYTGWVPSAPTFSQGPCVYVVNVANHTNSGVTTAGWDNNTGYQHSCGGPPCASCAVDYEFVCESNLISVG</sequence>
<protein>
    <submittedName>
        <fullName evidence="4">C-type lectin domain-containing protein</fullName>
    </submittedName>
</protein>
<dbReference type="InterPro" id="IPR016186">
    <property type="entry name" value="C-type_lectin-like/link_sf"/>
</dbReference>
<dbReference type="InterPro" id="IPR001304">
    <property type="entry name" value="C-type_lectin-like"/>
</dbReference>
<dbReference type="PANTHER" id="PTHR22803">
    <property type="entry name" value="MANNOSE, PHOSPHOLIPASE, LECTIN RECEPTOR RELATED"/>
    <property type="match status" value="1"/>
</dbReference>
<evidence type="ECO:0000256" key="1">
    <source>
        <dbReference type="SAM" id="MobiDB-lite"/>
    </source>
</evidence>
<organism evidence="3 4">
    <name type="scientific">Acrobeloides nanus</name>
    <dbReference type="NCBI Taxonomy" id="290746"/>
    <lineage>
        <taxon>Eukaryota</taxon>
        <taxon>Metazoa</taxon>
        <taxon>Ecdysozoa</taxon>
        <taxon>Nematoda</taxon>
        <taxon>Chromadorea</taxon>
        <taxon>Rhabditida</taxon>
        <taxon>Tylenchina</taxon>
        <taxon>Cephalobomorpha</taxon>
        <taxon>Cephaloboidea</taxon>
        <taxon>Cephalobidae</taxon>
        <taxon>Acrobeloides</taxon>
    </lineage>
</organism>
<dbReference type="AlphaFoldDB" id="A0A914EKQ6"/>
<name>A0A914EKQ6_9BILA</name>
<feature type="domain" description="C-type lectin" evidence="2">
    <location>
        <begin position="97"/>
        <end position="207"/>
    </location>
</feature>
<dbReference type="Pfam" id="PF00059">
    <property type="entry name" value="Lectin_C"/>
    <property type="match status" value="1"/>
</dbReference>
<reference evidence="4" key="1">
    <citation type="submission" date="2022-11" db="UniProtKB">
        <authorList>
            <consortium name="WormBaseParasite"/>
        </authorList>
    </citation>
    <scope>IDENTIFICATION</scope>
</reference>
<dbReference type="Gene3D" id="3.10.100.10">
    <property type="entry name" value="Mannose-Binding Protein A, subunit A"/>
    <property type="match status" value="1"/>
</dbReference>
<dbReference type="Proteomes" id="UP000887540">
    <property type="component" value="Unplaced"/>
</dbReference>
<evidence type="ECO:0000259" key="2">
    <source>
        <dbReference type="PROSITE" id="PS50041"/>
    </source>
</evidence>
<feature type="region of interest" description="Disordered" evidence="1">
    <location>
        <begin position="38"/>
        <end position="77"/>
    </location>
</feature>
<dbReference type="PROSITE" id="PS50041">
    <property type="entry name" value="C_TYPE_LECTIN_2"/>
    <property type="match status" value="1"/>
</dbReference>
<dbReference type="SUPFAM" id="SSF56436">
    <property type="entry name" value="C-type lectin-like"/>
    <property type="match status" value="1"/>
</dbReference>
<keyword evidence="3" id="KW-1185">Reference proteome</keyword>
<dbReference type="CDD" id="cd00037">
    <property type="entry name" value="CLECT"/>
    <property type="match status" value="1"/>
</dbReference>
<evidence type="ECO:0000313" key="4">
    <source>
        <dbReference type="WBParaSite" id="ACRNAN_scaffold8624.g11168.t1"/>
    </source>
</evidence>
<dbReference type="WBParaSite" id="ACRNAN_scaffold8624.g11168.t1">
    <property type="protein sequence ID" value="ACRNAN_scaffold8624.g11168.t1"/>
    <property type="gene ID" value="ACRNAN_scaffold8624.g11168"/>
</dbReference>
<dbReference type="SMART" id="SM00034">
    <property type="entry name" value="CLECT"/>
    <property type="match status" value="1"/>
</dbReference>
<dbReference type="InterPro" id="IPR050111">
    <property type="entry name" value="C-type_lectin/snaclec_domain"/>
</dbReference>
<proteinExistence type="predicted"/>
<dbReference type="InterPro" id="IPR016187">
    <property type="entry name" value="CTDL_fold"/>
</dbReference>
<accession>A0A914EKQ6</accession>